<gene>
    <name evidence="2" type="ORF">JCM19302_3589</name>
</gene>
<dbReference type="InterPro" id="IPR036291">
    <property type="entry name" value="NAD(P)-bd_dom_sf"/>
</dbReference>
<evidence type="ECO:0000259" key="1">
    <source>
        <dbReference type="Pfam" id="PF01408"/>
    </source>
</evidence>
<evidence type="ECO:0000313" key="2">
    <source>
        <dbReference type="EMBL" id="GAL70467.1"/>
    </source>
</evidence>
<dbReference type="EMBL" id="BBNS01000005">
    <property type="protein sequence ID" value="GAL70467.1"/>
    <property type="molecule type" value="Genomic_DNA"/>
</dbReference>
<dbReference type="Gene3D" id="3.40.50.720">
    <property type="entry name" value="NAD(P)-binding Rossmann-like Domain"/>
    <property type="match status" value="1"/>
</dbReference>
<dbReference type="RefSeq" id="WP_202963275.1">
    <property type="nucleotide sequence ID" value="NZ_BBNS01000005.1"/>
</dbReference>
<comment type="caution">
    <text evidence="2">The sequence shown here is derived from an EMBL/GenBank/DDBJ whole genome shotgun (WGS) entry which is preliminary data.</text>
</comment>
<dbReference type="InterPro" id="IPR000683">
    <property type="entry name" value="Gfo/Idh/MocA-like_OxRdtase_N"/>
</dbReference>
<dbReference type="PANTHER" id="PTHR43708">
    <property type="entry name" value="CONSERVED EXPRESSED OXIDOREDUCTASE (EUROFUNG)"/>
    <property type="match status" value="1"/>
</dbReference>
<dbReference type="Gene3D" id="3.30.360.10">
    <property type="entry name" value="Dihydrodipicolinate Reductase, domain 2"/>
    <property type="match status" value="1"/>
</dbReference>
<dbReference type="GO" id="GO:0000166">
    <property type="term" value="F:nucleotide binding"/>
    <property type="evidence" value="ECO:0007669"/>
    <property type="project" value="InterPro"/>
</dbReference>
<evidence type="ECO:0000313" key="3">
    <source>
        <dbReference type="Proteomes" id="UP000029646"/>
    </source>
</evidence>
<organism evidence="2 3">
    <name type="scientific">Jejuia pallidilutea</name>
    <dbReference type="NCBI Taxonomy" id="504487"/>
    <lineage>
        <taxon>Bacteria</taxon>
        <taxon>Pseudomonadati</taxon>
        <taxon>Bacteroidota</taxon>
        <taxon>Flavobacteriia</taxon>
        <taxon>Flavobacteriales</taxon>
        <taxon>Flavobacteriaceae</taxon>
        <taxon>Jejuia</taxon>
    </lineage>
</organism>
<dbReference type="AlphaFoldDB" id="A0A090WSV2"/>
<reference evidence="2 3" key="1">
    <citation type="journal article" date="2014" name="Genome Announc.">
        <title>Draft Genome Sequence of Marine Flavobacterium Jejuia pallidilutea Strain 11shimoA1 and Pigmentation Mutants.</title>
        <authorList>
            <person name="Takatani N."/>
            <person name="Nakanishi M."/>
            <person name="Meirelles P."/>
            <person name="Mino S."/>
            <person name="Suda W."/>
            <person name="Oshima K."/>
            <person name="Hattori M."/>
            <person name="Ohkuma M."/>
            <person name="Hosokawa M."/>
            <person name="Miyashita K."/>
            <person name="Thompson F.L."/>
            <person name="Niwa A."/>
            <person name="Sawabe T."/>
            <person name="Sawabe T."/>
        </authorList>
    </citation>
    <scope>NUCLEOTIDE SEQUENCE [LARGE SCALE GENOMIC DNA]</scope>
    <source>
        <strain evidence="3">JCM19302</strain>
    </source>
</reference>
<dbReference type="Pfam" id="PF01408">
    <property type="entry name" value="GFO_IDH_MocA"/>
    <property type="match status" value="1"/>
</dbReference>
<proteinExistence type="predicted"/>
<feature type="domain" description="Gfo/Idh/MocA-like oxidoreductase N-terminal" evidence="1">
    <location>
        <begin position="7"/>
        <end position="121"/>
    </location>
</feature>
<dbReference type="PANTHER" id="PTHR43708:SF8">
    <property type="entry name" value="OXIDOREDUCTASE"/>
    <property type="match status" value="1"/>
</dbReference>
<name>A0A090WSV2_9FLAO</name>
<protein>
    <submittedName>
        <fullName evidence="2">Putative oxidoreductase protein</fullName>
    </submittedName>
</protein>
<dbReference type="SUPFAM" id="SSF51735">
    <property type="entry name" value="NAD(P)-binding Rossmann-fold domains"/>
    <property type="match status" value="1"/>
</dbReference>
<sequence>MPKLKGVAIGAGYFSKFQYEAWTRIPEVEITALCNSNKERAHAIMTAYGVKNHYTDYKEMILKEKPDFVDIITPPETHFEMCKFAADNGVHIICQKPLAPTFEESKRIVEYVSKKNVRFVVHENFRFQPWHREIKKLIDNDEVGDVFNLNFRSEWEMAGEKMPIYRGNLILEIIKNYSFMKQEFIL</sequence>
<dbReference type="InterPro" id="IPR051317">
    <property type="entry name" value="Gfo/Idh/MocA_oxidoreduct"/>
</dbReference>
<accession>A0A090WSV2</accession>
<dbReference type="Proteomes" id="UP000029646">
    <property type="component" value="Unassembled WGS sequence"/>
</dbReference>